<protein>
    <submittedName>
        <fullName evidence="1">Uncharacterized protein</fullName>
    </submittedName>
</protein>
<evidence type="ECO:0000313" key="1">
    <source>
        <dbReference type="EMBL" id="VFV20381.1"/>
    </source>
</evidence>
<proteinExistence type="predicted"/>
<organism evidence="1 2">
    <name type="scientific">Lynx pardinus</name>
    <name type="common">Iberian lynx</name>
    <name type="synonym">Felis pardina</name>
    <dbReference type="NCBI Taxonomy" id="191816"/>
    <lineage>
        <taxon>Eukaryota</taxon>
        <taxon>Metazoa</taxon>
        <taxon>Chordata</taxon>
        <taxon>Craniata</taxon>
        <taxon>Vertebrata</taxon>
        <taxon>Euteleostomi</taxon>
        <taxon>Mammalia</taxon>
        <taxon>Eutheria</taxon>
        <taxon>Laurasiatheria</taxon>
        <taxon>Carnivora</taxon>
        <taxon>Feliformia</taxon>
        <taxon>Felidae</taxon>
        <taxon>Felinae</taxon>
        <taxon>Lynx</taxon>
    </lineage>
</organism>
<reference evidence="1 2" key="1">
    <citation type="submission" date="2019-01" db="EMBL/GenBank/DDBJ databases">
        <authorList>
            <person name="Alioto T."/>
            <person name="Alioto T."/>
        </authorList>
    </citation>
    <scope>NUCLEOTIDE SEQUENCE [LARGE SCALE GENOMIC DNA]</scope>
</reference>
<gene>
    <name evidence="1" type="ORF">LYPA_23C016902</name>
</gene>
<accession>A0A485MHP7</accession>
<dbReference type="Proteomes" id="UP000386466">
    <property type="component" value="Unassembled WGS sequence"/>
</dbReference>
<dbReference type="AlphaFoldDB" id="A0A485MHP7"/>
<keyword evidence="2" id="KW-1185">Reference proteome</keyword>
<dbReference type="EMBL" id="CAAGRJ010002508">
    <property type="protein sequence ID" value="VFV20381.1"/>
    <property type="molecule type" value="Genomic_DNA"/>
</dbReference>
<evidence type="ECO:0000313" key="2">
    <source>
        <dbReference type="Proteomes" id="UP000386466"/>
    </source>
</evidence>
<sequence>MVSSFTGIRKVSPPPHSLPSMVSAHIFTSIPGPRGPSMCSPLETALVFSWPSGKTDVPSRPSSPLRPSCMTLEGVSSSPIHHQGPAILLVDAQLSLDVSVPEQRCSSCYLGRLWPQKYLVSSHSVKWN</sequence>
<name>A0A485MHP7_LYNPA</name>